<proteinExistence type="predicted"/>
<evidence type="ECO:0000313" key="3">
    <source>
        <dbReference type="EMBL" id="KAG3204675.1"/>
    </source>
</evidence>
<dbReference type="VEuPathDB" id="FungiDB:PC110_g23002"/>
<evidence type="ECO:0000313" key="4">
    <source>
        <dbReference type="EMBL" id="RAW20557.1"/>
    </source>
</evidence>
<reference evidence="4 5" key="1">
    <citation type="submission" date="2018-01" db="EMBL/GenBank/DDBJ databases">
        <title>Draft genome of the strawberry crown rot pathogen Phytophthora cactorum.</title>
        <authorList>
            <person name="Armitage A.D."/>
            <person name="Lysoe E."/>
            <person name="Nellist C.F."/>
            <person name="Harrison R.J."/>
            <person name="Brurberg M.B."/>
        </authorList>
    </citation>
    <scope>NUCLEOTIDE SEQUENCE [LARGE SCALE GENOMIC DNA]</scope>
    <source>
        <strain evidence="4 5">10300</strain>
    </source>
</reference>
<evidence type="ECO:0000313" key="1">
    <source>
        <dbReference type="EMBL" id="KAG2886885.1"/>
    </source>
</evidence>
<accession>A0A329R6W2</accession>
<gene>
    <name evidence="4" type="ORF">PC110_g23002</name>
    <name evidence="1" type="ORF">PC117_g25278</name>
    <name evidence="2" type="ORF">PC118_g22825</name>
    <name evidence="3" type="ORF">PC129_g22482</name>
</gene>
<comment type="caution">
    <text evidence="4">The sequence shown here is derived from an EMBL/GenBank/DDBJ whole genome shotgun (WGS) entry which is preliminary data.</text>
</comment>
<evidence type="ECO:0000313" key="2">
    <source>
        <dbReference type="EMBL" id="KAG2959817.1"/>
    </source>
</evidence>
<reference evidence="1" key="2">
    <citation type="submission" date="2018-10" db="EMBL/GenBank/DDBJ databases">
        <title>Effector identification in a new, highly contiguous assembly of the strawberry crown rot pathogen Phytophthora cactorum.</title>
        <authorList>
            <person name="Armitage A.D."/>
            <person name="Nellist C.F."/>
            <person name="Bates H."/>
            <person name="Vickerstaff R.J."/>
            <person name="Harrison R.J."/>
        </authorList>
    </citation>
    <scope>NUCLEOTIDE SEQUENCE</scope>
    <source>
        <strain evidence="1">4040</strain>
        <strain evidence="2">P415</strain>
        <strain evidence="3">P421</strain>
    </source>
</reference>
<dbReference type="Proteomes" id="UP000736787">
    <property type="component" value="Unassembled WGS sequence"/>
</dbReference>
<keyword evidence="5" id="KW-1185">Reference proteome</keyword>
<dbReference type="EMBL" id="RCMV01002099">
    <property type="protein sequence ID" value="KAG3204675.1"/>
    <property type="molecule type" value="Genomic_DNA"/>
</dbReference>
<dbReference type="EMBL" id="RCML01001908">
    <property type="protein sequence ID" value="KAG2959817.1"/>
    <property type="molecule type" value="Genomic_DNA"/>
</dbReference>
<sequence length="69" mass="7382">MAPINDVWARNHGSVQVLVVVEGVASASTTTPHALLLCALVGWNHGSTFLVTKMIALLARFPLLRGFLV</sequence>
<name>A0A329R6W2_9STRA</name>
<dbReference type="AlphaFoldDB" id="A0A329R6W2"/>
<dbReference type="EMBL" id="MJFZ01002696">
    <property type="protein sequence ID" value="RAW20557.1"/>
    <property type="molecule type" value="Genomic_DNA"/>
</dbReference>
<dbReference type="Proteomes" id="UP000760860">
    <property type="component" value="Unassembled WGS sequence"/>
</dbReference>
<dbReference type="Proteomes" id="UP000251314">
    <property type="component" value="Unassembled WGS sequence"/>
</dbReference>
<organism evidence="4 5">
    <name type="scientific">Phytophthora cactorum</name>
    <dbReference type="NCBI Taxonomy" id="29920"/>
    <lineage>
        <taxon>Eukaryota</taxon>
        <taxon>Sar</taxon>
        <taxon>Stramenopiles</taxon>
        <taxon>Oomycota</taxon>
        <taxon>Peronosporomycetes</taxon>
        <taxon>Peronosporales</taxon>
        <taxon>Peronosporaceae</taxon>
        <taxon>Phytophthora</taxon>
    </lineage>
</organism>
<dbReference type="Proteomes" id="UP000697107">
    <property type="component" value="Unassembled WGS sequence"/>
</dbReference>
<evidence type="ECO:0000313" key="5">
    <source>
        <dbReference type="Proteomes" id="UP000251314"/>
    </source>
</evidence>
<protein>
    <submittedName>
        <fullName evidence="4">Uncharacterized protein</fullName>
    </submittedName>
</protein>
<dbReference type="EMBL" id="RCMK01001916">
    <property type="protein sequence ID" value="KAG2886885.1"/>
    <property type="molecule type" value="Genomic_DNA"/>
</dbReference>